<name>A0A0P1B136_PLAHL</name>
<keyword evidence="2" id="KW-1185">Reference proteome</keyword>
<accession>A0A0P1B136</accession>
<proteinExistence type="predicted"/>
<dbReference type="Proteomes" id="UP000054928">
    <property type="component" value="Unassembled WGS sequence"/>
</dbReference>
<dbReference type="GeneID" id="36399419"/>
<organism evidence="1 2">
    <name type="scientific">Plasmopara halstedii</name>
    <name type="common">Downy mildew of sunflower</name>
    <dbReference type="NCBI Taxonomy" id="4781"/>
    <lineage>
        <taxon>Eukaryota</taxon>
        <taxon>Sar</taxon>
        <taxon>Stramenopiles</taxon>
        <taxon>Oomycota</taxon>
        <taxon>Peronosporomycetes</taxon>
        <taxon>Peronosporales</taxon>
        <taxon>Peronosporaceae</taxon>
        <taxon>Plasmopara</taxon>
    </lineage>
</organism>
<dbReference type="RefSeq" id="XP_024583862.1">
    <property type="nucleotide sequence ID" value="XM_024718466.1"/>
</dbReference>
<protein>
    <submittedName>
        <fullName evidence="1">Uncharacterized protein</fullName>
    </submittedName>
</protein>
<sequence length="52" mass="6018">MQRKDYVYRYEQTKSKDLCIRDCSITRCKVERCYVAGCGVVFAKSTVEVKGC</sequence>
<dbReference type="AlphaFoldDB" id="A0A0P1B136"/>
<evidence type="ECO:0000313" key="1">
    <source>
        <dbReference type="EMBL" id="CEG47493.1"/>
    </source>
</evidence>
<dbReference type="EMBL" id="CCYD01002589">
    <property type="protein sequence ID" value="CEG47493.1"/>
    <property type="molecule type" value="Genomic_DNA"/>
</dbReference>
<reference evidence="2" key="1">
    <citation type="submission" date="2014-09" db="EMBL/GenBank/DDBJ databases">
        <authorList>
            <person name="Sharma Rahul"/>
            <person name="Thines Marco"/>
        </authorList>
    </citation>
    <scope>NUCLEOTIDE SEQUENCE [LARGE SCALE GENOMIC DNA]</scope>
</reference>
<evidence type="ECO:0000313" key="2">
    <source>
        <dbReference type="Proteomes" id="UP000054928"/>
    </source>
</evidence>